<dbReference type="PROSITE" id="PS00598">
    <property type="entry name" value="CHROMO_1"/>
    <property type="match status" value="1"/>
</dbReference>
<dbReference type="PROSITE" id="PS50013">
    <property type="entry name" value="CHROMO_2"/>
    <property type="match status" value="1"/>
</dbReference>
<feature type="compositionally biased region" description="Polar residues" evidence="3">
    <location>
        <begin position="342"/>
        <end position="354"/>
    </location>
</feature>
<reference evidence="7" key="1">
    <citation type="journal article" date="2017" name="bioRxiv">
        <title>Comparative analysis of the genomes of Stylophora pistillata and Acropora digitifera provides evidence for extensive differences between species of corals.</title>
        <authorList>
            <person name="Voolstra C.R."/>
            <person name="Li Y."/>
            <person name="Liew Y.J."/>
            <person name="Baumgarten S."/>
            <person name="Zoccola D."/>
            <person name="Flot J.-F."/>
            <person name="Tambutte S."/>
            <person name="Allemand D."/>
            <person name="Aranda M."/>
        </authorList>
    </citation>
    <scope>NUCLEOTIDE SEQUENCE [LARGE SCALE GENOMIC DNA]</scope>
</reference>
<proteinExistence type="predicted"/>
<dbReference type="PANTHER" id="PTHR47163:SF2">
    <property type="entry name" value="SI:DKEY-17M8.2"/>
    <property type="match status" value="1"/>
</dbReference>
<dbReference type="SMART" id="SM01126">
    <property type="entry name" value="DDE_Tnp_IS1595"/>
    <property type="match status" value="1"/>
</dbReference>
<name>A0A2B4REW3_STYPI</name>
<dbReference type="SMART" id="SM00298">
    <property type="entry name" value="CHROMO"/>
    <property type="match status" value="1"/>
</dbReference>
<feature type="domain" description="Chromo" evidence="5">
    <location>
        <begin position="278"/>
        <end position="337"/>
    </location>
</feature>
<evidence type="ECO:0000259" key="5">
    <source>
        <dbReference type="PROSITE" id="PS50013"/>
    </source>
</evidence>
<dbReference type="Pfam" id="PF00385">
    <property type="entry name" value="Chromo"/>
    <property type="match status" value="1"/>
</dbReference>
<dbReference type="NCBIfam" id="NF033547">
    <property type="entry name" value="transpos_IS1595"/>
    <property type="match status" value="1"/>
</dbReference>
<dbReference type="InterPro" id="IPR016197">
    <property type="entry name" value="Chromo-like_dom_sf"/>
</dbReference>
<feature type="region of interest" description="Disordered" evidence="3">
    <location>
        <begin position="410"/>
        <end position="430"/>
    </location>
</feature>
<gene>
    <name evidence="6" type="primary">CDYL2</name>
    <name evidence="6" type="ORF">AWC38_SpisGene20076</name>
</gene>
<dbReference type="OrthoDB" id="340605at2759"/>
<protein>
    <submittedName>
        <fullName evidence="6">Chromodomain Y-like protein 2</fullName>
    </submittedName>
</protein>
<comment type="caution">
    <text evidence="6">The sequence shown here is derived from an EMBL/GenBank/DDBJ whole genome shotgun (WGS) entry which is preliminary data.</text>
</comment>
<dbReference type="Gene3D" id="2.40.50.40">
    <property type="match status" value="1"/>
</dbReference>
<comment type="subcellular location">
    <subcellularLocation>
        <location evidence="1">Nucleus</location>
    </subcellularLocation>
</comment>
<keyword evidence="4" id="KW-0472">Membrane</keyword>
<dbReference type="EMBL" id="LSMT01000620">
    <property type="protein sequence ID" value="PFX15706.1"/>
    <property type="molecule type" value="Genomic_DNA"/>
</dbReference>
<dbReference type="PANTHER" id="PTHR47163">
    <property type="entry name" value="DDE_TNP_IS1595 DOMAIN-CONTAINING PROTEIN"/>
    <property type="match status" value="1"/>
</dbReference>
<dbReference type="Proteomes" id="UP000225706">
    <property type="component" value="Unassembled WGS sequence"/>
</dbReference>
<dbReference type="SUPFAM" id="SSF54160">
    <property type="entry name" value="Chromo domain-like"/>
    <property type="match status" value="1"/>
</dbReference>
<dbReference type="InterPro" id="IPR023779">
    <property type="entry name" value="Chromodomain_CS"/>
</dbReference>
<dbReference type="InterPro" id="IPR053164">
    <property type="entry name" value="IS1016-like_transposase"/>
</dbReference>
<dbReference type="AlphaFoldDB" id="A0A2B4REW3"/>
<organism evidence="6 7">
    <name type="scientific">Stylophora pistillata</name>
    <name type="common">Smooth cauliflower coral</name>
    <dbReference type="NCBI Taxonomy" id="50429"/>
    <lineage>
        <taxon>Eukaryota</taxon>
        <taxon>Metazoa</taxon>
        <taxon>Cnidaria</taxon>
        <taxon>Anthozoa</taxon>
        <taxon>Hexacorallia</taxon>
        <taxon>Scleractinia</taxon>
        <taxon>Astrocoeniina</taxon>
        <taxon>Pocilloporidae</taxon>
        <taxon>Stylophora</taxon>
    </lineage>
</organism>
<evidence type="ECO:0000313" key="6">
    <source>
        <dbReference type="EMBL" id="PFX15706.1"/>
    </source>
</evidence>
<dbReference type="InterPro" id="IPR024445">
    <property type="entry name" value="Tnp_ISXO2-like"/>
</dbReference>
<dbReference type="GO" id="GO:0005634">
    <property type="term" value="C:nucleus"/>
    <property type="evidence" value="ECO:0007669"/>
    <property type="project" value="UniProtKB-SubCell"/>
</dbReference>
<keyword evidence="7" id="KW-1185">Reference proteome</keyword>
<feature type="region of interest" description="Disordered" evidence="3">
    <location>
        <begin position="324"/>
        <end position="355"/>
    </location>
</feature>
<dbReference type="STRING" id="50429.A0A2B4REW3"/>
<evidence type="ECO:0000256" key="3">
    <source>
        <dbReference type="SAM" id="MobiDB-lite"/>
    </source>
</evidence>
<evidence type="ECO:0000256" key="2">
    <source>
        <dbReference type="ARBA" id="ARBA00023242"/>
    </source>
</evidence>
<dbReference type="CDD" id="cd00024">
    <property type="entry name" value="CD_CSD"/>
    <property type="match status" value="1"/>
</dbReference>
<dbReference type="Pfam" id="PF12762">
    <property type="entry name" value="DDE_Tnp_IS1595"/>
    <property type="match status" value="1"/>
</dbReference>
<keyword evidence="4" id="KW-1133">Transmembrane helix</keyword>
<evidence type="ECO:0000313" key="7">
    <source>
        <dbReference type="Proteomes" id="UP000225706"/>
    </source>
</evidence>
<keyword evidence="2" id="KW-0539">Nucleus</keyword>
<keyword evidence="4" id="KW-0812">Transmembrane</keyword>
<sequence length="467" mass="53451">MVLRDNKSDDGYHWECPVNQCRKRRSIRAGTFFEDSKIPLSHWLYIIFLWSIDESNKKVSLLTGLSLRTVITALQRLRDICSLKILHGNLKLGGRGKTIEIDESMFGHKRKYNRGRVGQGTWVFGMVERGTGRALAFRVPNRTRETLVTGLVQKFVEPGTTIISDKFSPYFNLNSIGYIHLMVNHSENFVDPYTGAHSNTIEGVWSQIKRKLKAMNGTVKSKLPCYLDEFNWRKCYPAHPGLLRHNIHPSLLRALFELWKMASVRSPQLSSESEGELYEVERLLGKRSHHGKVEYLIRWKGFGKEVDSWEPVKNLRGCQPLIKNFNKSRSPSPGRKARTPKKSQAIQKVQTPTTPKVEEYTKLKTPTTRSSDFVILHQRKGPLTYKQETKEEKEVEVTAKIESVEATKIEKKESNVKEGPSKPLPPKKTSPVAVNAKKEVLKVFAIVAVLTFFILIFFSFFHVVGEK</sequence>
<evidence type="ECO:0000256" key="4">
    <source>
        <dbReference type="SAM" id="Phobius"/>
    </source>
</evidence>
<feature type="compositionally biased region" description="Basic and acidic residues" evidence="3">
    <location>
        <begin position="410"/>
        <end position="420"/>
    </location>
</feature>
<dbReference type="InterPro" id="IPR000953">
    <property type="entry name" value="Chromo/chromo_shadow_dom"/>
</dbReference>
<accession>A0A2B4REW3</accession>
<evidence type="ECO:0000256" key="1">
    <source>
        <dbReference type="ARBA" id="ARBA00004123"/>
    </source>
</evidence>
<dbReference type="InterPro" id="IPR023780">
    <property type="entry name" value="Chromo_domain"/>
</dbReference>
<feature type="transmembrane region" description="Helical" evidence="4">
    <location>
        <begin position="443"/>
        <end position="464"/>
    </location>
</feature>